<dbReference type="PROSITE" id="PS00624">
    <property type="entry name" value="GMC_OXRED_2"/>
    <property type="match status" value="1"/>
</dbReference>
<evidence type="ECO:0000256" key="4">
    <source>
        <dbReference type="RuleBase" id="RU003968"/>
    </source>
</evidence>
<feature type="signal peptide" evidence="5">
    <location>
        <begin position="1"/>
        <end position="20"/>
    </location>
</feature>
<dbReference type="Gene3D" id="3.50.50.60">
    <property type="entry name" value="FAD/NAD(P)-binding domain"/>
    <property type="match status" value="1"/>
</dbReference>
<dbReference type="GO" id="GO:0016614">
    <property type="term" value="F:oxidoreductase activity, acting on CH-OH group of donors"/>
    <property type="evidence" value="ECO:0007669"/>
    <property type="project" value="InterPro"/>
</dbReference>
<proteinExistence type="inferred from homology"/>
<gene>
    <name evidence="8" type="primary">LOC114336124</name>
</gene>
<dbReference type="InterPro" id="IPR007867">
    <property type="entry name" value="GMC_OxRtase_C"/>
</dbReference>
<evidence type="ECO:0000259" key="6">
    <source>
        <dbReference type="PROSITE" id="PS00623"/>
    </source>
</evidence>
<feature type="active site" description="Proton acceptor" evidence="2">
    <location>
        <position position="602"/>
    </location>
</feature>
<evidence type="ECO:0000259" key="7">
    <source>
        <dbReference type="PROSITE" id="PS00624"/>
    </source>
</evidence>
<dbReference type="GO" id="GO:0050660">
    <property type="term" value="F:flavin adenine dinucleotide binding"/>
    <property type="evidence" value="ECO:0007669"/>
    <property type="project" value="InterPro"/>
</dbReference>
<comment type="cofactor">
    <cofactor evidence="3">
        <name>FAD</name>
        <dbReference type="ChEBI" id="CHEBI:57692"/>
    </cofactor>
</comment>
<feature type="binding site" evidence="3">
    <location>
        <position position="153"/>
    </location>
    <ligand>
        <name>FAD</name>
        <dbReference type="ChEBI" id="CHEBI:57692"/>
    </ligand>
</feature>
<sequence>MKTFKLFIIYLICCIEIINCDTSEEETFNYYINLIKNGIQDAVNYVSPTDAYMYKAEENAVRDYGTFDFIIIGGGVSGSVLANRLSEITTWKILLIEAGDFTDGGFIQIPAYFPYHSMSRYNWGYRSVPQKNACLGLVNNTCMLMRGKGIGGTSLINRLLYSRGHPKKYNDLAVSLNDPTWEYDNLLKYFKKNEIFHLTNYKAKVDFDYHGRVGILSNQQGVPDSFLSKIFLEANKDLGYHQIDYNGPNMIGTSYAQWSIRYGRREDFGSAFITPYLGRQSLEVTTKSFVTKIGINKIGNVADSVYFTKKGITYKANCLKEVILSAGSIGSPQILMLSGVGPEEHLRELDIPVIQNLEVGNNYRDIVLTTGLKFSSNIEIPSESLHNQLDDFFHGFGSLSTANIPQTLGFYQINKTKEKVPDFDIIFLTDKKSPVERNLYGWREDTHTDVWGDHKENALQFMLTLLSTKSVGTLRLKSNSPYDYPLIDPNLLSDSNNEDLENMYQSLSFVFKLSRSKTFRKHRVKYLSKPLTACKAYKYESKQYWYCFLRQLTIPAGHQIGTCSMGTDPNDGAVVDPNLKVFGVKRLRVVDASVFPNSLVAHMSIPCAIIAEKISDVIKNEYKN</sequence>
<feature type="domain" description="Glucose-methanol-choline oxidoreductase N-terminal" evidence="6">
    <location>
        <begin position="147"/>
        <end position="170"/>
    </location>
</feature>
<evidence type="ECO:0000256" key="5">
    <source>
        <dbReference type="SAM" id="SignalP"/>
    </source>
</evidence>
<dbReference type="InterPro" id="IPR012132">
    <property type="entry name" value="GMC_OxRdtase"/>
</dbReference>
<dbReference type="PANTHER" id="PTHR11552">
    <property type="entry name" value="GLUCOSE-METHANOL-CHOLINE GMC OXIDOREDUCTASE"/>
    <property type="match status" value="1"/>
</dbReference>
<feature type="chain" id="PRO_5028101563" evidence="5">
    <location>
        <begin position="21"/>
        <end position="624"/>
    </location>
</feature>
<dbReference type="InterPro" id="IPR000172">
    <property type="entry name" value="GMC_OxRdtase_N"/>
</dbReference>
<protein>
    <submittedName>
        <fullName evidence="8">Glucose dehydrogenase [FAD, quinone]-like</fullName>
    </submittedName>
</protein>
<evidence type="ECO:0000256" key="2">
    <source>
        <dbReference type="PIRSR" id="PIRSR000137-1"/>
    </source>
</evidence>
<feature type="binding site" evidence="3">
    <location>
        <position position="290"/>
    </location>
    <ligand>
        <name>FAD</name>
        <dbReference type="ChEBI" id="CHEBI:57692"/>
    </ligand>
</feature>
<evidence type="ECO:0000313" key="8">
    <source>
        <dbReference type="RefSeq" id="XP_028142251.1"/>
    </source>
</evidence>
<dbReference type="SUPFAM" id="SSF54373">
    <property type="entry name" value="FAD-linked reductases, C-terminal domain"/>
    <property type="match status" value="1"/>
</dbReference>
<comment type="similarity">
    <text evidence="1 4">Belongs to the GMC oxidoreductase family.</text>
</comment>
<keyword evidence="5" id="KW-0732">Signal</keyword>
<dbReference type="InterPro" id="IPR036188">
    <property type="entry name" value="FAD/NAD-bd_sf"/>
</dbReference>
<dbReference type="RefSeq" id="XP_028142251.1">
    <property type="nucleotide sequence ID" value="XM_028286450.1"/>
</dbReference>
<accession>A0A6P7G0B6</accession>
<name>A0A6P7G0B6_DIAVI</name>
<dbReference type="PIRSF" id="PIRSF000137">
    <property type="entry name" value="Alcohol_oxidase"/>
    <property type="match status" value="1"/>
</dbReference>
<dbReference type="Gene3D" id="3.30.560.10">
    <property type="entry name" value="Glucose Oxidase, domain 3"/>
    <property type="match status" value="1"/>
</dbReference>
<dbReference type="AlphaFoldDB" id="A0A6P7G0B6"/>
<reference evidence="8" key="1">
    <citation type="submission" date="2025-08" db="UniProtKB">
        <authorList>
            <consortium name="RefSeq"/>
        </authorList>
    </citation>
    <scope>IDENTIFICATION</scope>
    <source>
        <tissue evidence="8">Whole insect</tissue>
    </source>
</reference>
<organism evidence="8">
    <name type="scientific">Diabrotica virgifera virgifera</name>
    <name type="common">western corn rootworm</name>
    <dbReference type="NCBI Taxonomy" id="50390"/>
    <lineage>
        <taxon>Eukaryota</taxon>
        <taxon>Metazoa</taxon>
        <taxon>Ecdysozoa</taxon>
        <taxon>Arthropoda</taxon>
        <taxon>Hexapoda</taxon>
        <taxon>Insecta</taxon>
        <taxon>Pterygota</taxon>
        <taxon>Neoptera</taxon>
        <taxon>Endopterygota</taxon>
        <taxon>Coleoptera</taxon>
        <taxon>Polyphaga</taxon>
        <taxon>Cucujiformia</taxon>
        <taxon>Chrysomeloidea</taxon>
        <taxon>Chrysomelidae</taxon>
        <taxon>Galerucinae</taxon>
        <taxon>Diabroticina</taxon>
        <taxon>Diabroticites</taxon>
        <taxon>Diabrotica</taxon>
    </lineage>
</organism>
<keyword evidence="4" id="KW-0285">Flavoprotein</keyword>
<dbReference type="SUPFAM" id="SSF51905">
    <property type="entry name" value="FAD/NAD(P)-binding domain"/>
    <property type="match status" value="1"/>
</dbReference>
<dbReference type="PANTHER" id="PTHR11552:SF158">
    <property type="entry name" value="GH23626P-RELATED"/>
    <property type="match status" value="1"/>
</dbReference>
<keyword evidence="3 4" id="KW-0274">FAD</keyword>
<feature type="domain" description="Glucose-methanol-choline oxidoreductase N-terminal" evidence="7">
    <location>
        <begin position="327"/>
        <end position="341"/>
    </location>
</feature>
<dbReference type="InParanoid" id="A0A6P7G0B6"/>
<feature type="active site" description="Proton donor" evidence="2">
    <location>
        <position position="558"/>
    </location>
</feature>
<evidence type="ECO:0000256" key="3">
    <source>
        <dbReference type="PIRSR" id="PIRSR000137-2"/>
    </source>
</evidence>
<dbReference type="Pfam" id="PF00732">
    <property type="entry name" value="GMC_oxred_N"/>
    <property type="match status" value="1"/>
</dbReference>
<dbReference type="Pfam" id="PF05199">
    <property type="entry name" value="GMC_oxred_C"/>
    <property type="match status" value="1"/>
</dbReference>
<evidence type="ECO:0000256" key="1">
    <source>
        <dbReference type="ARBA" id="ARBA00010790"/>
    </source>
</evidence>
<dbReference type="PROSITE" id="PS00623">
    <property type="entry name" value="GMC_OXRED_1"/>
    <property type="match status" value="1"/>
</dbReference>